<dbReference type="InterPro" id="IPR011527">
    <property type="entry name" value="ABC1_TM_dom"/>
</dbReference>
<dbReference type="PANTHER" id="PTHR24221:SF653">
    <property type="entry name" value="TRANSPORT ATP-BINDING PROTEIN CYDC"/>
    <property type="match status" value="1"/>
</dbReference>
<dbReference type="GO" id="GO:0034775">
    <property type="term" value="P:glutathione transmembrane transport"/>
    <property type="evidence" value="ECO:0007669"/>
    <property type="project" value="InterPro"/>
</dbReference>
<evidence type="ECO:0000259" key="9">
    <source>
        <dbReference type="PROSITE" id="PS50893"/>
    </source>
</evidence>
<evidence type="ECO:0000256" key="6">
    <source>
        <dbReference type="ARBA" id="ARBA00023136"/>
    </source>
</evidence>
<dbReference type="SMART" id="SM00382">
    <property type="entry name" value="AAA"/>
    <property type="match status" value="1"/>
</dbReference>
<dbReference type="InterPro" id="IPR039421">
    <property type="entry name" value="Type_1_exporter"/>
</dbReference>
<dbReference type="InterPro" id="IPR017871">
    <property type="entry name" value="ABC_transporter-like_CS"/>
</dbReference>
<dbReference type="InterPro" id="IPR003593">
    <property type="entry name" value="AAA+_ATPase"/>
</dbReference>
<feature type="transmembrane region" description="Helical" evidence="8">
    <location>
        <begin position="188"/>
        <end position="209"/>
    </location>
</feature>
<dbReference type="NCBIfam" id="TIGR02868">
    <property type="entry name" value="CydC"/>
    <property type="match status" value="1"/>
</dbReference>
<sequence length="594" mass="59956">MNTAPHAARGAKRDGSAASTAVPTAASAAPPRLNVRSLLREAEVRPLRIATSVGAGTMALGSAIGLAAVAAWLIAEAAQMPSPAALAVAAVSVRFFGIARGVFRYLERLASHETALSGVVALRTRTYDRVAQSDASRVLSLKRGDIVARMGGDIDAMGDAVVRSIVPLGVAATVSLIAVAITTACLPLAGLALALCLAAAAVLGGALTWRSAKLAAEAGTVAAARVSTATLEAIEGAIENRVWGRRDDALAELRAADRDAEDASELAARPAAWAAAVIQASQGVALVVALWLAVTAAHHAGLPPTTAAIVALLPLSAFEAVSAVPGAVVQAFRSAAAARRVLAITPEGESGQVNGDEGKSADDGEHAREEAASAPAMAAPATDDLTLALNGLSAAWPAMRPTRPVTTTLRPGGALGIVGRSGIGKTTLLLTIAGVLRPAAGSVTVGGAPVTAATLGHTIAITPEDAHVFGTTILENLRVARGDVTPEQAADALRAVGLEPWLASQPPGLDTILGAGALTVSGGERRRLLLARALLSPAPLHLIDEPAEHLDADGIDALRSLVLAMKAAGRSVVIVTHDLGILDVVDEVVSLDVD</sequence>
<dbReference type="GO" id="GO:0005886">
    <property type="term" value="C:plasma membrane"/>
    <property type="evidence" value="ECO:0007669"/>
    <property type="project" value="UniProtKB-SubCell"/>
</dbReference>
<keyword evidence="12" id="KW-1185">Reference proteome</keyword>
<dbReference type="AlphaFoldDB" id="A0A7Z0CHL3"/>
<feature type="transmembrane region" description="Helical" evidence="8">
    <location>
        <begin position="306"/>
        <end position="332"/>
    </location>
</feature>
<name>A0A7Z0CHL3_9MICO</name>
<feature type="transmembrane region" description="Helical" evidence="8">
    <location>
        <begin position="49"/>
        <end position="74"/>
    </location>
</feature>
<feature type="compositionally biased region" description="Basic and acidic residues" evidence="7">
    <location>
        <begin position="356"/>
        <end position="371"/>
    </location>
</feature>
<evidence type="ECO:0000256" key="5">
    <source>
        <dbReference type="ARBA" id="ARBA00022989"/>
    </source>
</evidence>
<evidence type="ECO:0000256" key="3">
    <source>
        <dbReference type="ARBA" id="ARBA00022741"/>
    </source>
</evidence>
<dbReference type="PROSITE" id="PS00211">
    <property type="entry name" value="ABC_TRANSPORTER_1"/>
    <property type="match status" value="1"/>
</dbReference>
<dbReference type="InterPro" id="IPR014223">
    <property type="entry name" value="ABC_CydC/D"/>
</dbReference>
<evidence type="ECO:0000256" key="2">
    <source>
        <dbReference type="ARBA" id="ARBA00022692"/>
    </source>
</evidence>
<comment type="caution">
    <text evidence="11">The sequence shown here is derived from an EMBL/GenBank/DDBJ whole genome shotgun (WGS) entry which is preliminary data.</text>
</comment>
<dbReference type="Pfam" id="PF00664">
    <property type="entry name" value="ABC_membrane"/>
    <property type="match status" value="1"/>
</dbReference>
<dbReference type="OrthoDB" id="3237158at2"/>
<keyword evidence="5 8" id="KW-1133">Transmembrane helix</keyword>
<dbReference type="PANTHER" id="PTHR24221">
    <property type="entry name" value="ATP-BINDING CASSETTE SUB-FAMILY B"/>
    <property type="match status" value="1"/>
</dbReference>
<comment type="subcellular location">
    <subcellularLocation>
        <location evidence="1">Cell membrane</location>
        <topology evidence="1">Multi-pass membrane protein</topology>
    </subcellularLocation>
</comment>
<evidence type="ECO:0000313" key="12">
    <source>
        <dbReference type="Proteomes" id="UP000547973"/>
    </source>
</evidence>
<feature type="transmembrane region" description="Helical" evidence="8">
    <location>
        <begin position="80"/>
        <end position="103"/>
    </location>
</feature>
<dbReference type="Gene3D" id="1.20.1560.10">
    <property type="entry name" value="ABC transporter type 1, transmembrane domain"/>
    <property type="match status" value="1"/>
</dbReference>
<keyword evidence="4 11" id="KW-0067">ATP-binding</keyword>
<feature type="domain" description="ABC transmembrane type-1" evidence="10">
    <location>
        <begin position="50"/>
        <end position="333"/>
    </location>
</feature>
<evidence type="ECO:0000256" key="4">
    <source>
        <dbReference type="ARBA" id="ARBA00022840"/>
    </source>
</evidence>
<organism evidence="11 12">
    <name type="scientific">Demequina lutea</name>
    <dbReference type="NCBI Taxonomy" id="431489"/>
    <lineage>
        <taxon>Bacteria</taxon>
        <taxon>Bacillati</taxon>
        <taxon>Actinomycetota</taxon>
        <taxon>Actinomycetes</taxon>
        <taxon>Micrococcales</taxon>
        <taxon>Demequinaceae</taxon>
        <taxon>Demequina</taxon>
    </lineage>
</organism>
<feature type="region of interest" description="Disordered" evidence="7">
    <location>
        <begin position="347"/>
        <end position="378"/>
    </location>
</feature>
<dbReference type="GO" id="GO:0016887">
    <property type="term" value="F:ATP hydrolysis activity"/>
    <property type="evidence" value="ECO:0007669"/>
    <property type="project" value="InterPro"/>
</dbReference>
<dbReference type="Pfam" id="PF00005">
    <property type="entry name" value="ABC_tran"/>
    <property type="match status" value="1"/>
</dbReference>
<dbReference type="GO" id="GO:0034040">
    <property type="term" value="F:ATPase-coupled lipid transmembrane transporter activity"/>
    <property type="evidence" value="ECO:0007669"/>
    <property type="project" value="TreeGrafter"/>
</dbReference>
<evidence type="ECO:0000256" key="8">
    <source>
        <dbReference type="SAM" id="Phobius"/>
    </source>
</evidence>
<reference evidence="11 12" key="1">
    <citation type="submission" date="2020-07" db="EMBL/GenBank/DDBJ databases">
        <title>Sequencing the genomes of 1000 actinobacteria strains.</title>
        <authorList>
            <person name="Klenk H.-P."/>
        </authorList>
    </citation>
    <scope>NUCLEOTIDE SEQUENCE [LARGE SCALE GENOMIC DNA]</scope>
    <source>
        <strain evidence="11 12">DSM 19970</strain>
    </source>
</reference>
<accession>A0A7Z0CHL3</accession>
<dbReference type="InterPro" id="IPR027417">
    <property type="entry name" value="P-loop_NTPase"/>
</dbReference>
<dbReference type="GO" id="GO:0005524">
    <property type="term" value="F:ATP binding"/>
    <property type="evidence" value="ECO:0007669"/>
    <property type="project" value="UniProtKB-KW"/>
</dbReference>
<gene>
    <name evidence="11" type="ORF">BKA03_001068</name>
</gene>
<dbReference type="PROSITE" id="PS50929">
    <property type="entry name" value="ABC_TM1F"/>
    <property type="match status" value="1"/>
</dbReference>
<dbReference type="InterPro" id="IPR036640">
    <property type="entry name" value="ABC1_TM_sf"/>
</dbReference>
<feature type="region of interest" description="Disordered" evidence="7">
    <location>
        <begin position="1"/>
        <end position="25"/>
    </location>
</feature>
<feature type="domain" description="ABC transporter" evidence="9">
    <location>
        <begin position="387"/>
        <end position="593"/>
    </location>
</feature>
<dbReference type="GO" id="GO:0140359">
    <property type="term" value="F:ABC-type transporter activity"/>
    <property type="evidence" value="ECO:0007669"/>
    <property type="project" value="InterPro"/>
</dbReference>
<evidence type="ECO:0000259" key="10">
    <source>
        <dbReference type="PROSITE" id="PS50929"/>
    </source>
</evidence>
<dbReference type="SUPFAM" id="SSF52540">
    <property type="entry name" value="P-loop containing nucleoside triphosphate hydrolases"/>
    <property type="match status" value="1"/>
</dbReference>
<dbReference type="GO" id="GO:0045454">
    <property type="term" value="P:cell redox homeostasis"/>
    <property type="evidence" value="ECO:0007669"/>
    <property type="project" value="InterPro"/>
</dbReference>
<feature type="compositionally biased region" description="Low complexity" evidence="7">
    <location>
        <begin position="16"/>
        <end position="25"/>
    </location>
</feature>
<feature type="transmembrane region" description="Helical" evidence="8">
    <location>
        <begin position="160"/>
        <end position="182"/>
    </location>
</feature>
<dbReference type="Gene3D" id="3.40.50.300">
    <property type="entry name" value="P-loop containing nucleotide triphosphate hydrolases"/>
    <property type="match status" value="1"/>
</dbReference>
<keyword evidence="3" id="KW-0547">Nucleotide-binding</keyword>
<dbReference type="RefSeq" id="WP_083971969.1">
    <property type="nucleotide sequence ID" value="NZ_BBRC01000014.1"/>
</dbReference>
<dbReference type="PROSITE" id="PS50893">
    <property type="entry name" value="ABC_TRANSPORTER_2"/>
    <property type="match status" value="1"/>
</dbReference>
<feature type="transmembrane region" description="Helical" evidence="8">
    <location>
        <begin position="271"/>
        <end position="294"/>
    </location>
</feature>
<evidence type="ECO:0000256" key="1">
    <source>
        <dbReference type="ARBA" id="ARBA00004651"/>
    </source>
</evidence>
<dbReference type="Proteomes" id="UP000547973">
    <property type="component" value="Unassembled WGS sequence"/>
</dbReference>
<dbReference type="EMBL" id="JACBZO010000001">
    <property type="protein sequence ID" value="NYI40949.1"/>
    <property type="molecule type" value="Genomic_DNA"/>
</dbReference>
<keyword evidence="2 8" id="KW-0812">Transmembrane</keyword>
<keyword evidence="6 8" id="KW-0472">Membrane</keyword>
<evidence type="ECO:0000256" key="7">
    <source>
        <dbReference type="SAM" id="MobiDB-lite"/>
    </source>
</evidence>
<proteinExistence type="predicted"/>
<protein>
    <submittedName>
        <fullName evidence="11">ATP-binding cassette subfamily C protein CydC</fullName>
    </submittedName>
</protein>
<evidence type="ECO:0000313" key="11">
    <source>
        <dbReference type="EMBL" id="NYI40949.1"/>
    </source>
</evidence>
<dbReference type="InterPro" id="IPR003439">
    <property type="entry name" value="ABC_transporter-like_ATP-bd"/>
</dbReference>
<dbReference type="SUPFAM" id="SSF90123">
    <property type="entry name" value="ABC transporter transmembrane region"/>
    <property type="match status" value="1"/>
</dbReference>